<dbReference type="HOGENOM" id="CLU_061152_0_0_10"/>
<dbReference type="Proteomes" id="UP000002772">
    <property type="component" value="Unassembled WGS sequence"/>
</dbReference>
<organism evidence="3 4">
    <name type="scientific">Hallella multisaccharivorax DSM 17128</name>
    <dbReference type="NCBI Taxonomy" id="688246"/>
    <lineage>
        <taxon>Bacteria</taxon>
        <taxon>Pseudomonadati</taxon>
        <taxon>Bacteroidota</taxon>
        <taxon>Bacteroidia</taxon>
        <taxon>Bacteroidales</taxon>
        <taxon>Prevotellaceae</taxon>
        <taxon>Hallella</taxon>
    </lineage>
</organism>
<evidence type="ECO:0000259" key="2">
    <source>
        <dbReference type="Pfam" id="PF12849"/>
    </source>
</evidence>
<name>F8N9H9_9BACT</name>
<dbReference type="InterPro" id="IPR050811">
    <property type="entry name" value="Phosphate_ABC_transporter"/>
</dbReference>
<proteinExistence type="predicted"/>
<dbReference type="AlphaFoldDB" id="F8N9H9"/>
<evidence type="ECO:0000256" key="1">
    <source>
        <dbReference type="ARBA" id="ARBA00022729"/>
    </source>
</evidence>
<dbReference type="PANTHER" id="PTHR30570:SF1">
    <property type="entry name" value="PHOSPHATE-BINDING PROTEIN PSTS"/>
    <property type="match status" value="1"/>
</dbReference>
<evidence type="ECO:0000313" key="4">
    <source>
        <dbReference type="Proteomes" id="UP000002772"/>
    </source>
</evidence>
<sequence length="320" mass="35871">MKLTSYIFVGLTITSILISSCGNNNKKGKDGRTDTYSSGTISFASDESFSPIIEEEREVFQHDYPDAKVNPIYTNESEGINMLLHGKTWLVFAARDFKPAEKKSLEAKQFLPTSFSIAYDALAFIVNKSNTDTLLSVKDVKDIMNGRITKWSQIDKRNNKGVITVVFDNPKSSTVHFIEDSVLSGKPIINKNVAAVKKTAEVIKYVEQNPNAIGIIGNNWLNDKRDTTNLTFKRNIRVMSLSKIHPATAASSRKPYQYYIYNGEYPLIRTIFALLNDPRRGLPWGFAHFIQGPKGQRIVMKTGLLPVLGNINVRDVNTAQ</sequence>
<accession>F8N9H9</accession>
<keyword evidence="4" id="KW-1185">Reference proteome</keyword>
<dbReference type="EMBL" id="GL945017">
    <property type="protein sequence ID" value="EGN55693.1"/>
    <property type="molecule type" value="Genomic_DNA"/>
</dbReference>
<dbReference type="PROSITE" id="PS51257">
    <property type="entry name" value="PROKAR_LIPOPROTEIN"/>
    <property type="match status" value="1"/>
</dbReference>
<dbReference type="Gene3D" id="3.40.190.10">
    <property type="entry name" value="Periplasmic binding protein-like II"/>
    <property type="match status" value="2"/>
</dbReference>
<dbReference type="Pfam" id="PF12849">
    <property type="entry name" value="PBP_like_2"/>
    <property type="match status" value="1"/>
</dbReference>
<gene>
    <name evidence="3" type="ORF">Premu_0207</name>
</gene>
<dbReference type="eggNOG" id="COG0226">
    <property type="taxonomic scope" value="Bacteria"/>
</dbReference>
<dbReference type="SUPFAM" id="SSF53850">
    <property type="entry name" value="Periplasmic binding protein-like II"/>
    <property type="match status" value="1"/>
</dbReference>
<dbReference type="PANTHER" id="PTHR30570">
    <property type="entry name" value="PERIPLASMIC PHOSPHATE BINDING COMPONENT OF PHOSPHATE ABC TRANSPORTER"/>
    <property type="match status" value="1"/>
</dbReference>
<dbReference type="RefSeq" id="WP_007572386.1">
    <property type="nucleotide sequence ID" value="NZ_BPTS01000001.1"/>
</dbReference>
<dbReference type="STRING" id="688246.Premu_0207"/>
<protein>
    <submittedName>
        <fullName evidence="3">Phosphate ABC transporter substrate-binding protein, PhoT family</fullName>
    </submittedName>
</protein>
<reference evidence="4" key="1">
    <citation type="journal article" date="2011" name="Stand. Genomic Sci.">
        <title>Non-contiguous finished genome sequence of the opportunistic oral pathogen Prevotella multisaccharivorax type strain (PPPA20).</title>
        <authorList>
            <person name="Pati A."/>
            <person name="Gronow S."/>
            <person name="Lu M."/>
            <person name="Lapidus A."/>
            <person name="Nolan M."/>
            <person name="Lucas S."/>
            <person name="Hammon N."/>
            <person name="Deshpande S."/>
            <person name="Cheng J.F."/>
            <person name="Tapia R."/>
            <person name="Han C."/>
            <person name="Goodwin L."/>
            <person name="Pitluck S."/>
            <person name="Liolios K."/>
            <person name="Pagani I."/>
            <person name="Mavromatis K."/>
            <person name="Mikhailova N."/>
            <person name="Huntemann M."/>
            <person name="Chen A."/>
            <person name="Palaniappan K."/>
            <person name="Land M."/>
            <person name="Hauser L."/>
            <person name="Detter J.C."/>
            <person name="Brambilla E.M."/>
            <person name="Rohde M."/>
            <person name="Goker M."/>
            <person name="Woyke T."/>
            <person name="Bristow J."/>
            <person name="Eisen J.A."/>
            <person name="Markowitz V."/>
            <person name="Hugenholtz P."/>
            <person name="Kyrpides N.C."/>
            <person name="Klenk H.P."/>
            <person name="Ivanova N."/>
        </authorList>
    </citation>
    <scope>NUCLEOTIDE SEQUENCE [LARGE SCALE GENOMIC DNA]</scope>
    <source>
        <strain evidence="4">DSM 17128</strain>
    </source>
</reference>
<dbReference type="OrthoDB" id="1450880at2"/>
<dbReference type="InterPro" id="IPR024370">
    <property type="entry name" value="PBP_domain"/>
</dbReference>
<evidence type="ECO:0000313" key="3">
    <source>
        <dbReference type="EMBL" id="EGN55693.1"/>
    </source>
</evidence>
<keyword evidence="1" id="KW-0732">Signal</keyword>
<feature type="domain" description="PBP" evidence="2">
    <location>
        <begin position="34"/>
        <end position="290"/>
    </location>
</feature>